<gene>
    <name evidence="2" type="ORF">ADIS_4211</name>
</gene>
<evidence type="ECO:0000313" key="2">
    <source>
        <dbReference type="EMBL" id="EON75298.1"/>
    </source>
</evidence>
<comment type="caution">
    <text evidence="2">The sequence shown here is derived from an EMBL/GenBank/DDBJ whole genome shotgun (WGS) entry which is preliminary data.</text>
</comment>
<accession>R7ZMH1</accession>
<dbReference type="AlphaFoldDB" id="R7ZMH1"/>
<dbReference type="SUPFAM" id="SSF53137">
    <property type="entry name" value="Translational machinery components"/>
    <property type="match status" value="1"/>
</dbReference>
<evidence type="ECO:0008006" key="4">
    <source>
        <dbReference type="Google" id="ProtNLM"/>
    </source>
</evidence>
<sequence length="147" mass="17117">MTMEKAAQLGVWVDYGQAILIGYAGGEAWELERITSPLGKGRREEGEGNDSTRFTPNHEHTSNNEYRKHQTEQQETTEYLKQLEQELVRYREVLIFGPGKAKEQLRNRLKENKAFRSAWVAVENSDKMTPNQLLAFVREFFRKNEPV</sequence>
<organism evidence="2 3">
    <name type="scientific">Lunatimonas lonarensis</name>
    <dbReference type="NCBI Taxonomy" id="1232681"/>
    <lineage>
        <taxon>Bacteria</taxon>
        <taxon>Pseudomonadati</taxon>
        <taxon>Bacteroidota</taxon>
        <taxon>Cytophagia</taxon>
        <taxon>Cytophagales</taxon>
        <taxon>Cyclobacteriaceae</taxon>
    </lineage>
</organism>
<dbReference type="OrthoDB" id="1122364at2"/>
<name>R7ZMH1_9BACT</name>
<evidence type="ECO:0000256" key="1">
    <source>
        <dbReference type="SAM" id="MobiDB-lite"/>
    </source>
</evidence>
<feature type="region of interest" description="Disordered" evidence="1">
    <location>
        <begin position="39"/>
        <end position="75"/>
    </location>
</feature>
<dbReference type="Gene3D" id="3.30.420.60">
    <property type="entry name" value="eRF1 domain 2"/>
    <property type="match status" value="1"/>
</dbReference>
<reference evidence="2 3" key="1">
    <citation type="submission" date="2013-02" db="EMBL/GenBank/DDBJ databases">
        <title>A novel strain isolated from Lonar lake, Maharashtra, India.</title>
        <authorList>
            <person name="Singh A."/>
        </authorList>
    </citation>
    <scope>NUCLEOTIDE SEQUENCE [LARGE SCALE GENOMIC DNA]</scope>
    <source>
        <strain evidence="2 3">AK24</strain>
    </source>
</reference>
<evidence type="ECO:0000313" key="3">
    <source>
        <dbReference type="Proteomes" id="UP000013909"/>
    </source>
</evidence>
<dbReference type="InterPro" id="IPR042226">
    <property type="entry name" value="eFR1_2_sf"/>
</dbReference>
<proteinExistence type="predicted"/>
<dbReference type="EMBL" id="AQHR01000109">
    <property type="protein sequence ID" value="EON75298.1"/>
    <property type="molecule type" value="Genomic_DNA"/>
</dbReference>
<dbReference type="Proteomes" id="UP000013909">
    <property type="component" value="Unassembled WGS sequence"/>
</dbReference>
<protein>
    <recommendedName>
        <fullName evidence="4">Host attachment protein</fullName>
    </recommendedName>
</protein>
<feature type="compositionally biased region" description="Basic and acidic residues" evidence="1">
    <location>
        <begin position="56"/>
        <end position="72"/>
    </location>
</feature>
<dbReference type="STRING" id="1232681.ADIS_4211"/>
<keyword evidence="3" id="KW-1185">Reference proteome</keyword>